<dbReference type="KEGG" id="dci:103521990"/>
<dbReference type="GeneID" id="103521990"/>
<evidence type="ECO:0000256" key="5">
    <source>
        <dbReference type="RuleBase" id="RU003355"/>
    </source>
</evidence>
<evidence type="ECO:0000313" key="7">
    <source>
        <dbReference type="Proteomes" id="UP000079169"/>
    </source>
</evidence>
<dbReference type="InterPro" id="IPR022398">
    <property type="entry name" value="Peptidase_S8_His-AS"/>
</dbReference>
<dbReference type="Gene3D" id="3.40.50.200">
    <property type="entry name" value="Peptidase S8/S53 domain"/>
    <property type="match status" value="2"/>
</dbReference>
<sequence>MDHDKTVGRKGKGVLYVFSAGNGRVRGDNCAADGYLNRIDTIAIACVRADGEPPLYSEACNAVMATAYSGGNTDPIKIITTDIFGTCTCEHTGTSAASPFVAGVLALALEANPGLTWRDAQHLLAWSCDVAPVSHSAGWERNARKLWYHPAYGFGLINAFKLVSLAKGWTNVPPQAKCEIPVDVGTVTDFSKASSWKQSVNVTACSGTADEVKFQDCRSSNTSTRIDFNVVPVYQELNITGRGVNIIVLDDGIDYGHEDLAASFSPDLSYNFNNDTNDCRPRSSDSRNKHGTRCAGQLVMKPNNSKCGVGICYGAKVG</sequence>
<evidence type="ECO:0000256" key="1">
    <source>
        <dbReference type="ARBA" id="ARBA00022670"/>
    </source>
</evidence>
<dbReference type="GO" id="GO:0005802">
    <property type="term" value="C:trans-Golgi network"/>
    <property type="evidence" value="ECO:0007669"/>
    <property type="project" value="TreeGrafter"/>
</dbReference>
<organism evidence="7 8">
    <name type="scientific">Diaphorina citri</name>
    <name type="common">Asian citrus psyllid</name>
    <dbReference type="NCBI Taxonomy" id="121845"/>
    <lineage>
        <taxon>Eukaryota</taxon>
        <taxon>Metazoa</taxon>
        <taxon>Ecdysozoa</taxon>
        <taxon>Arthropoda</taxon>
        <taxon>Hexapoda</taxon>
        <taxon>Insecta</taxon>
        <taxon>Pterygota</taxon>
        <taxon>Neoptera</taxon>
        <taxon>Paraneoptera</taxon>
        <taxon>Hemiptera</taxon>
        <taxon>Sternorrhyncha</taxon>
        <taxon>Psylloidea</taxon>
        <taxon>Psyllidae</taxon>
        <taxon>Diaphorininae</taxon>
        <taxon>Diaphorina</taxon>
    </lineage>
</organism>
<dbReference type="InterPro" id="IPR000209">
    <property type="entry name" value="Peptidase_S8/S53_dom"/>
</dbReference>
<dbReference type="GO" id="GO:0000139">
    <property type="term" value="C:Golgi membrane"/>
    <property type="evidence" value="ECO:0007669"/>
    <property type="project" value="TreeGrafter"/>
</dbReference>
<dbReference type="PANTHER" id="PTHR42884">
    <property type="entry name" value="PROPROTEIN CONVERTASE SUBTILISIN/KEXIN-RELATED"/>
    <property type="match status" value="1"/>
</dbReference>
<dbReference type="PaxDb" id="121845-A0A1S3DP12"/>
<evidence type="ECO:0000256" key="3">
    <source>
        <dbReference type="ARBA" id="ARBA00022825"/>
    </source>
</evidence>
<dbReference type="PANTHER" id="PTHR42884:SF14">
    <property type="entry name" value="NEUROENDOCRINE CONVERTASE 1"/>
    <property type="match status" value="1"/>
</dbReference>
<proteinExistence type="inferred from homology"/>
<comment type="caution">
    <text evidence="4">Lacks conserved residue(s) required for the propagation of feature annotation.</text>
</comment>
<dbReference type="PRINTS" id="PR00723">
    <property type="entry name" value="SUBTILISIN"/>
</dbReference>
<dbReference type="PROSITE" id="PS00136">
    <property type="entry name" value="SUBTILASE_ASP"/>
    <property type="match status" value="1"/>
</dbReference>
<accession>A0A1S3DP12</accession>
<gene>
    <name evidence="8" type="primary">LOC103521990</name>
</gene>
<dbReference type="RefSeq" id="XP_008485319.1">
    <property type="nucleotide sequence ID" value="XM_008487097.1"/>
</dbReference>
<keyword evidence="1 5" id="KW-0645">Protease</keyword>
<evidence type="ECO:0000256" key="4">
    <source>
        <dbReference type="PROSITE-ProRule" id="PRU01240"/>
    </source>
</evidence>
<dbReference type="AlphaFoldDB" id="A0A1S3DP12"/>
<feature type="domain" description="Peptidase S8/S53" evidence="6">
    <location>
        <begin position="8"/>
        <end position="138"/>
    </location>
</feature>
<feature type="non-terminal residue" evidence="8">
    <location>
        <position position="318"/>
    </location>
</feature>
<dbReference type="SUPFAM" id="SSF52743">
    <property type="entry name" value="Subtilisin-like"/>
    <property type="match status" value="2"/>
</dbReference>
<dbReference type="PROSITE" id="PS00138">
    <property type="entry name" value="SUBTILASE_SER"/>
    <property type="match status" value="1"/>
</dbReference>
<dbReference type="Pfam" id="PF00082">
    <property type="entry name" value="Peptidase_S8"/>
    <property type="match status" value="2"/>
</dbReference>
<reference evidence="8" key="1">
    <citation type="submission" date="2025-08" db="UniProtKB">
        <authorList>
            <consortium name="RefSeq"/>
        </authorList>
    </citation>
    <scope>IDENTIFICATION</scope>
</reference>
<keyword evidence="3 5" id="KW-0720">Serine protease</keyword>
<name>A0A1S3DP12_DIACI</name>
<dbReference type="PROSITE" id="PS51892">
    <property type="entry name" value="SUBTILASE"/>
    <property type="match status" value="2"/>
</dbReference>
<keyword evidence="2 5" id="KW-0378">Hydrolase</keyword>
<evidence type="ECO:0000313" key="8">
    <source>
        <dbReference type="RefSeq" id="XP_008485319.1"/>
    </source>
</evidence>
<dbReference type="InterPro" id="IPR023828">
    <property type="entry name" value="Peptidase_S8_Ser-AS"/>
</dbReference>
<dbReference type="Proteomes" id="UP000079169">
    <property type="component" value="Unplaced"/>
</dbReference>
<dbReference type="InterPro" id="IPR036852">
    <property type="entry name" value="Peptidase_S8/S53_dom_sf"/>
</dbReference>
<evidence type="ECO:0000259" key="6">
    <source>
        <dbReference type="Pfam" id="PF00082"/>
    </source>
</evidence>
<dbReference type="GO" id="GO:0004252">
    <property type="term" value="F:serine-type endopeptidase activity"/>
    <property type="evidence" value="ECO:0007669"/>
    <property type="project" value="InterPro"/>
</dbReference>
<protein>
    <submittedName>
        <fullName evidence="8">Neuroendocrine convertase 1-like</fullName>
    </submittedName>
</protein>
<feature type="domain" description="Peptidase S8/S53" evidence="6">
    <location>
        <begin position="241"/>
        <end position="317"/>
    </location>
</feature>
<dbReference type="InterPro" id="IPR023827">
    <property type="entry name" value="Peptidase_S8_Asp-AS"/>
</dbReference>
<dbReference type="STRING" id="121845.A0A1S3DP12"/>
<keyword evidence="7" id="KW-1185">Reference proteome</keyword>
<dbReference type="PROSITE" id="PS00137">
    <property type="entry name" value="SUBTILASE_HIS"/>
    <property type="match status" value="1"/>
</dbReference>
<dbReference type="GO" id="GO:0016485">
    <property type="term" value="P:protein processing"/>
    <property type="evidence" value="ECO:0007669"/>
    <property type="project" value="TreeGrafter"/>
</dbReference>
<evidence type="ECO:0000256" key="2">
    <source>
        <dbReference type="ARBA" id="ARBA00022801"/>
    </source>
</evidence>
<comment type="similarity">
    <text evidence="4 5">Belongs to the peptidase S8 family.</text>
</comment>
<dbReference type="InterPro" id="IPR015500">
    <property type="entry name" value="Peptidase_S8_subtilisin-rel"/>
</dbReference>